<accession>A0A6A6EY54</accession>
<feature type="region of interest" description="Disordered" evidence="1">
    <location>
        <begin position="68"/>
        <end position="104"/>
    </location>
</feature>
<name>A0A6A6EY54_9PEZI</name>
<keyword evidence="2" id="KW-1133">Transmembrane helix</keyword>
<dbReference type="EMBL" id="ML994610">
    <property type="protein sequence ID" value="KAF2195739.1"/>
    <property type="molecule type" value="Genomic_DNA"/>
</dbReference>
<sequence>MPTTCLSGSIVANDQYNSTCSGQGFQASCVTGTVYDTINDRDPVTNYQCWPSWTGGNWAATRIVALSTSAPSPSPTSPPEISTPTSPPSSTSASSSSSNDNKAARIGGPVGGSIGGALLIATAVGVIWFMRKKRQEKKRARVSTVYIDEHGIPLPGIHIHNPKPHWSVHEADRGIMNGEVDMAGGMNGRADGGGNRGMA</sequence>
<feature type="compositionally biased region" description="Low complexity" evidence="1">
    <location>
        <begin position="79"/>
        <end position="98"/>
    </location>
</feature>
<keyword evidence="2" id="KW-0472">Membrane</keyword>
<keyword evidence="4" id="KW-1185">Reference proteome</keyword>
<reference evidence="3" key="1">
    <citation type="journal article" date="2020" name="Stud. Mycol.">
        <title>101 Dothideomycetes genomes: a test case for predicting lifestyles and emergence of pathogens.</title>
        <authorList>
            <person name="Haridas S."/>
            <person name="Albert R."/>
            <person name="Binder M."/>
            <person name="Bloem J."/>
            <person name="Labutti K."/>
            <person name="Salamov A."/>
            <person name="Andreopoulos B."/>
            <person name="Baker S."/>
            <person name="Barry K."/>
            <person name="Bills G."/>
            <person name="Bluhm B."/>
            <person name="Cannon C."/>
            <person name="Castanera R."/>
            <person name="Culley D."/>
            <person name="Daum C."/>
            <person name="Ezra D."/>
            <person name="Gonzalez J."/>
            <person name="Henrissat B."/>
            <person name="Kuo A."/>
            <person name="Liang C."/>
            <person name="Lipzen A."/>
            <person name="Lutzoni F."/>
            <person name="Magnuson J."/>
            <person name="Mondo S."/>
            <person name="Nolan M."/>
            <person name="Ohm R."/>
            <person name="Pangilinan J."/>
            <person name="Park H.-J."/>
            <person name="Ramirez L."/>
            <person name="Alfaro M."/>
            <person name="Sun H."/>
            <person name="Tritt A."/>
            <person name="Yoshinaga Y."/>
            <person name="Zwiers L.-H."/>
            <person name="Turgeon B."/>
            <person name="Goodwin S."/>
            <person name="Spatafora J."/>
            <person name="Crous P."/>
            <person name="Grigoriev I."/>
        </authorList>
    </citation>
    <scope>NUCLEOTIDE SEQUENCE</scope>
    <source>
        <strain evidence="3">CBS 207.26</strain>
    </source>
</reference>
<gene>
    <name evidence="3" type="ORF">K469DRAFT_699348</name>
</gene>
<organism evidence="3 4">
    <name type="scientific">Zopfia rhizophila CBS 207.26</name>
    <dbReference type="NCBI Taxonomy" id="1314779"/>
    <lineage>
        <taxon>Eukaryota</taxon>
        <taxon>Fungi</taxon>
        <taxon>Dikarya</taxon>
        <taxon>Ascomycota</taxon>
        <taxon>Pezizomycotina</taxon>
        <taxon>Dothideomycetes</taxon>
        <taxon>Dothideomycetes incertae sedis</taxon>
        <taxon>Zopfiaceae</taxon>
        <taxon>Zopfia</taxon>
    </lineage>
</organism>
<dbReference type="Proteomes" id="UP000800200">
    <property type="component" value="Unassembled WGS sequence"/>
</dbReference>
<dbReference type="AlphaFoldDB" id="A0A6A6EY54"/>
<evidence type="ECO:0000256" key="1">
    <source>
        <dbReference type="SAM" id="MobiDB-lite"/>
    </source>
</evidence>
<evidence type="ECO:0000256" key="2">
    <source>
        <dbReference type="SAM" id="Phobius"/>
    </source>
</evidence>
<protein>
    <submittedName>
        <fullName evidence="3">Uncharacterized protein</fullName>
    </submittedName>
</protein>
<dbReference type="OrthoDB" id="3800696at2759"/>
<proteinExistence type="predicted"/>
<evidence type="ECO:0000313" key="3">
    <source>
        <dbReference type="EMBL" id="KAF2195739.1"/>
    </source>
</evidence>
<feature type="transmembrane region" description="Helical" evidence="2">
    <location>
        <begin position="106"/>
        <end position="129"/>
    </location>
</feature>
<keyword evidence="2" id="KW-0812">Transmembrane</keyword>
<evidence type="ECO:0000313" key="4">
    <source>
        <dbReference type="Proteomes" id="UP000800200"/>
    </source>
</evidence>